<comment type="caution">
    <text evidence="1">The sequence shown here is derived from an EMBL/GenBank/DDBJ whole genome shotgun (WGS) entry which is preliminary data.</text>
</comment>
<sequence length="101" mass="11495">MHETSYYKVNGDPLAKIVKAYDELGLQVVIFAQTQIVSQTVYDGLPYHDKQRYNADDPTGYADDKTLVYFVTPDSGFYEVYYGMFAASCENCRYEFGTGII</sequence>
<reference evidence="1" key="1">
    <citation type="journal article" date="2015" name="Nature">
        <title>Complex archaea that bridge the gap between prokaryotes and eukaryotes.</title>
        <authorList>
            <person name="Spang A."/>
            <person name="Saw J.H."/>
            <person name="Jorgensen S.L."/>
            <person name="Zaremba-Niedzwiedzka K."/>
            <person name="Martijn J."/>
            <person name="Lind A.E."/>
            <person name="van Eijk R."/>
            <person name="Schleper C."/>
            <person name="Guy L."/>
            <person name="Ettema T.J."/>
        </authorList>
    </citation>
    <scope>NUCLEOTIDE SEQUENCE</scope>
</reference>
<protein>
    <submittedName>
        <fullName evidence="1">Uncharacterized protein</fullName>
    </submittedName>
</protein>
<name>A0A0F9C4X7_9ZZZZ</name>
<evidence type="ECO:0000313" key="1">
    <source>
        <dbReference type="EMBL" id="KKK91736.1"/>
    </source>
</evidence>
<proteinExistence type="predicted"/>
<dbReference type="AlphaFoldDB" id="A0A0F9C4X7"/>
<accession>A0A0F9C4X7</accession>
<organism evidence="1">
    <name type="scientific">marine sediment metagenome</name>
    <dbReference type="NCBI Taxonomy" id="412755"/>
    <lineage>
        <taxon>unclassified sequences</taxon>
        <taxon>metagenomes</taxon>
        <taxon>ecological metagenomes</taxon>
    </lineage>
</organism>
<gene>
    <name evidence="1" type="ORF">LCGC14_2709960</name>
</gene>
<dbReference type="EMBL" id="LAZR01048521">
    <property type="protein sequence ID" value="KKK91736.1"/>
    <property type="molecule type" value="Genomic_DNA"/>
</dbReference>